<dbReference type="EMBL" id="CP008743">
    <property type="protein sequence ID" value="ARN84735.1"/>
    <property type="molecule type" value="Genomic_DNA"/>
</dbReference>
<dbReference type="InterPro" id="IPR011249">
    <property type="entry name" value="Metalloenz_LuxS/M16"/>
</dbReference>
<dbReference type="GO" id="GO:0046872">
    <property type="term" value="F:metal ion binding"/>
    <property type="evidence" value="ECO:0007669"/>
    <property type="project" value="InterPro"/>
</dbReference>
<dbReference type="OrthoDB" id="9811314at2"/>
<dbReference type="AlphaFoldDB" id="A0A1W6N4F5"/>
<feature type="domain" description="Peptidase M16 N-terminal" evidence="2">
    <location>
        <begin position="60"/>
        <end position="181"/>
    </location>
</feature>
<keyword evidence="5" id="KW-1185">Reference proteome</keyword>
<dbReference type="InterPro" id="IPR050361">
    <property type="entry name" value="MPP/UQCRC_Complex"/>
</dbReference>
<dbReference type="STRING" id="1414854.GQ61_04840"/>
<proteinExistence type="predicted"/>
<dbReference type="SUPFAM" id="SSF63411">
    <property type="entry name" value="LuxS/MPP-like metallohydrolase"/>
    <property type="match status" value="2"/>
</dbReference>
<dbReference type="Pfam" id="PF00675">
    <property type="entry name" value="Peptidase_M16"/>
    <property type="match status" value="1"/>
</dbReference>
<dbReference type="KEGG" id="naf:GQ61_04840"/>
<evidence type="ECO:0000256" key="1">
    <source>
        <dbReference type="SAM" id="SignalP"/>
    </source>
</evidence>
<accession>A0A1W6N4F5</accession>
<dbReference type="Pfam" id="PF05193">
    <property type="entry name" value="Peptidase_M16_C"/>
    <property type="match status" value="1"/>
</dbReference>
<organism evidence="4 5">
    <name type="scientific">Candidatus Nucleicultrix amoebiphila FS5</name>
    <dbReference type="NCBI Taxonomy" id="1414854"/>
    <lineage>
        <taxon>Bacteria</taxon>
        <taxon>Pseudomonadati</taxon>
        <taxon>Pseudomonadota</taxon>
        <taxon>Alphaproteobacteria</taxon>
        <taxon>Holosporales</taxon>
        <taxon>Candidatus Nucleicultricaceae</taxon>
        <taxon>Candidatus Nucleicultrix</taxon>
    </lineage>
</organism>
<evidence type="ECO:0000313" key="5">
    <source>
        <dbReference type="Proteomes" id="UP000237351"/>
    </source>
</evidence>
<evidence type="ECO:0000259" key="2">
    <source>
        <dbReference type="Pfam" id="PF00675"/>
    </source>
</evidence>
<feature type="domain" description="Peptidase M16 C-terminal" evidence="3">
    <location>
        <begin position="196"/>
        <end position="373"/>
    </location>
</feature>
<dbReference type="Gene3D" id="3.30.830.10">
    <property type="entry name" value="Metalloenzyme, LuxS/M16 peptidase-like"/>
    <property type="match status" value="2"/>
</dbReference>
<dbReference type="Proteomes" id="UP000237351">
    <property type="component" value="Chromosome"/>
</dbReference>
<name>A0A1W6N4F5_9PROT</name>
<feature type="signal peptide" evidence="1">
    <location>
        <begin position="1"/>
        <end position="25"/>
    </location>
</feature>
<keyword evidence="1" id="KW-0732">Signal</keyword>
<dbReference type="InterPro" id="IPR011765">
    <property type="entry name" value="Pept_M16_N"/>
</dbReference>
<feature type="chain" id="PRO_5012777602" description="Zinc protease" evidence="1">
    <location>
        <begin position="26"/>
        <end position="450"/>
    </location>
</feature>
<reference evidence="4 5" key="1">
    <citation type="submission" date="2014-06" db="EMBL/GenBank/DDBJ databases">
        <title>The genome of the endonuclear symbiont Nucleicultrix amoebiphila.</title>
        <authorList>
            <person name="Schulz F."/>
            <person name="Horn M."/>
        </authorList>
    </citation>
    <scope>NUCLEOTIDE SEQUENCE [LARGE SCALE GENOMIC DNA]</scope>
    <source>
        <strain evidence="4 5">FS5</strain>
    </source>
</reference>
<dbReference type="RefSeq" id="WP_085784207.1">
    <property type="nucleotide sequence ID" value="NZ_CP008743.1"/>
</dbReference>
<evidence type="ECO:0000259" key="3">
    <source>
        <dbReference type="Pfam" id="PF05193"/>
    </source>
</evidence>
<protein>
    <recommendedName>
        <fullName evidence="6">Zinc protease</fullName>
    </recommendedName>
</protein>
<evidence type="ECO:0008006" key="6">
    <source>
        <dbReference type="Google" id="ProtNLM"/>
    </source>
</evidence>
<dbReference type="InterPro" id="IPR007863">
    <property type="entry name" value="Peptidase_M16_C"/>
</dbReference>
<gene>
    <name evidence="4" type="ORF">GQ61_04840</name>
</gene>
<dbReference type="PANTHER" id="PTHR11851">
    <property type="entry name" value="METALLOPROTEASE"/>
    <property type="match status" value="1"/>
</dbReference>
<evidence type="ECO:0000313" key="4">
    <source>
        <dbReference type="EMBL" id="ARN84735.1"/>
    </source>
</evidence>
<sequence length="450" mass="50639">MIKARLLLIFFSILCILHMPISATAEIAEQIKIQEVISPKGIKAWLVEDHTLPILTMNFGLEAGSRYDQNGKEGTEKLFLSMLIEGAGPYNTEQFDAVLQDKAINLSFNSSEDYLVGMFRTTIEHKKEALQVLKEVLYHPRFGQEEFNKVKSRYLAHLPNLRKRPEFIANKALDNVVFGSHPYHRDESGSETSIKRITLEDIKNFGKQNLTRDRLMVGVCGAITARELAVLLDDVFGELPIENPHKEKFQPAQLNIDGSLQIIESAHPQSTVVFSQKGLPITDKNFRKVQVLLQILGDGLPSRLLQEIRVKRGLIYTLSLGSQNYQLADLISGQMASDNAHVAEAIKVLKEEWAKIRDKGITSQELEDAKTNLIGGYPLNFTSSGSISGVLQSYLLYGFDKDYIVRREKEIRSLNLEEVNAFAKEFFKPEGLTFVVVGKPQDLTPLKGHQ</sequence>